<dbReference type="OrthoDB" id="3210378at2759"/>
<feature type="compositionally biased region" description="Polar residues" evidence="1">
    <location>
        <begin position="711"/>
        <end position="723"/>
    </location>
</feature>
<reference evidence="2 3" key="1">
    <citation type="journal article" date="2018" name="IMA Fungus">
        <title>IMA Genome-F 9: Draft genome sequence of Annulohypoxylon stygium, Aspergillus mulundensis, Berkeleyomyces basicola (syn. Thielaviopsis basicola), Ceratocystis smalleyi, two Cercospora beticola strains, Coleophoma cylindrospora, Fusarium fracticaudum, Phialophora cf. hyalina, and Morchella septimelata.</title>
        <authorList>
            <person name="Wingfield B.D."/>
            <person name="Bills G.F."/>
            <person name="Dong Y."/>
            <person name="Huang W."/>
            <person name="Nel W.J."/>
            <person name="Swalarsk-Parry B.S."/>
            <person name="Vaghefi N."/>
            <person name="Wilken P.M."/>
            <person name="An Z."/>
            <person name="de Beer Z.W."/>
            <person name="De Vos L."/>
            <person name="Chen L."/>
            <person name="Duong T.A."/>
            <person name="Gao Y."/>
            <person name="Hammerbacher A."/>
            <person name="Kikkert J.R."/>
            <person name="Li Y."/>
            <person name="Li H."/>
            <person name="Li K."/>
            <person name="Li Q."/>
            <person name="Liu X."/>
            <person name="Ma X."/>
            <person name="Naidoo K."/>
            <person name="Pethybridge S.J."/>
            <person name="Sun J."/>
            <person name="Steenkamp E.T."/>
            <person name="van der Nest M.A."/>
            <person name="van Wyk S."/>
            <person name="Wingfield M.J."/>
            <person name="Xiong C."/>
            <person name="Yue Q."/>
            <person name="Zhang X."/>
        </authorList>
    </citation>
    <scope>NUCLEOTIDE SEQUENCE [LARGE SCALE GENOMIC DNA]</scope>
    <source>
        <strain evidence="2 3">BP 5553</strain>
    </source>
</reference>
<feature type="compositionally biased region" description="Polar residues" evidence="1">
    <location>
        <begin position="121"/>
        <end position="130"/>
    </location>
</feature>
<organism evidence="2 3">
    <name type="scientific">Venustampulla echinocandica</name>
    <dbReference type="NCBI Taxonomy" id="2656787"/>
    <lineage>
        <taxon>Eukaryota</taxon>
        <taxon>Fungi</taxon>
        <taxon>Dikarya</taxon>
        <taxon>Ascomycota</taxon>
        <taxon>Pezizomycotina</taxon>
        <taxon>Leotiomycetes</taxon>
        <taxon>Helotiales</taxon>
        <taxon>Pleuroascaceae</taxon>
        <taxon>Venustampulla</taxon>
    </lineage>
</organism>
<evidence type="ECO:0000256" key="1">
    <source>
        <dbReference type="SAM" id="MobiDB-lite"/>
    </source>
</evidence>
<proteinExistence type="predicted"/>
<feature type="compositionally biased region" description="Low complexity" evidence="1">
    <location>
        <begin position="724"/>
        <end position="739"/>
    </location>
</feature>
<keyword evidence="3" id="KW-1185">Reference proteome</keyword>
<dbReference type="Proteomes" id="UP000254866">
    <property type="component" value="Unassembled WGS sequence"/>
</dbReference>
<accession>A0A370U336</accession>
<feature type="compositionally biased region" description="Polar residues" evidence="1">
    <location>
        <begin position="93"/>
        <end position="109"/>
    </location>
</feature>
<feature type="compositionally biased region" description="Low complexity" evidence="1">
    <location>
        <begin position="175"/>
        <end position="188"/>
    </location>
</feature>
<feature type="region of interest" description="Disordered" evidence="1">
    <location>
        <begin position="711"/>
        <end position="739"/>
    </location>
</feature>
<feature type="region of interest" description="Disordered" evidence="1">
    <location>
        <begin position="170"/>
        <end position="242"/>
    </location>
</feature>
<comment type="caution">
    <text evidence="2">The sequence shown here is derived from an EMBL/GenBank/DDBJ whole genome shotgun (WGS) entry which is preliminary data.</text>
</comment>
<evidence type="ECO:0000313" key="2">
    <source>
        <dbReference type="EMBL" id="RDL42182.1"/>
    </source>
</evidence>
<gene>
    <name evidence="2" type="ORF">BP5553_02161</name>
</gene>
<sequence>MSRPPVVSQDFLSPVGALENRPGSNMRSRGGERGSVSQEISRDGPNLHSNSNNINFKANTRIPLPVSNLPRYCPTPSLPNDFWSLDRLDKPSNPGTEEQQRVTAATTSRRLSDQDIKTRSTRAALQFPSSNKHKKSSASYPIYFPSALAANSGFSSTPPFLPWGVAHTMEPRISPRPGSSGSSTTRSSFESRHKSPLSISSSVDSESSTSTRTSLASSRSSFADDFHSPTSPNRFVEGTQAPRELNGPALARYGAGVGGRQQKLLVPQRLSKNPQSPTNQTFGTKYAPGRLGEGFKKLPEEILLNCLAELKKLHLNVGSLSCSTCWMRDVVAVGGSCKKWRGAARSVLYEDIQLIGNDSVLHTKKRYKIKYGTRLKLLRRTLQARPDLAQYIKSLKVPALPEVAKNQKEKDEYMDLVASVIMACPNLERLSGFYPAYNHEFSRFVHAMSTRTRLREHVWIISGSPRQRQYQQKQLANSGSPTQGLLPPEQCIDFLTFHYNWSNLQTLVMHCSPDGTMNSPLFTDIFDSLPSLENLHISSFPAYSFDDTTLLSLPSLNCLRLENLPGITDHGLSNFASFARTKRLKSLALISLSLVSLPVLARLFSHLQYLTNFTLSQTSSPSGVEIFLHPYLASSTLEHMHWEFMNREDDKATEILSKSISCNGFPSLKSIRAPTDFEGSLQKLCKPKDRIELSADKYRNLSDVSHNGIPISQSMPSLPSPTRSTFSGTHSHTGSVGSSFIKSPTRSAFSLNMDRPVSQSSEPNISGKGMSLALARRMAQQRIDAATTKPQFHIIIWDENGQFIERHALGGFLGSIQSKISYILKPDLDGSDESLMGVEALLDGGEETNVRDGCTGSWNLDLGIQGGSASAGKKEKDRWRHSERGRWRPLSVENLF</sequence>
<name>A0A370U336_9HELO</name>
<dbReference type="GeneID" id="43595010"/>
<dbReference type="AlphaFoldDB" id="A0A370U336"/>
<dbReference type="InterPro" id="IPR032675">
    <property type="entry name" value="LRR_dom_sf"/>
</dbReference>
<protein>
    <submittedName>
        <fullName evidence="2">RNI-like protein</fullName>
    </submittedName>
</protein>
<feature type="region of interest" description="Disordered" evidence="1">
    <location>
        <begin position="267"/>
        <end position="286"/>
    </location>
</feature>
<dbReference type="Gene3D" id="3.80.10.10">
    <property type="entry name" value="Ribonuclease Inhibitor"/>
    <property type="match status" value="1"/>
</dbReference>
<feature type="region of interest" description="Disordered" evidence="1">
    <location>
        <begin position="1"/>
        <end position="54"/>
    </location>
</feature>
<dbReference type="RefSeq" id="XP_031874838.1">
    <property type="nucleotide sequence ID" value="XM_032010784.1"/>
</dbReference>
<feature type="compositionally biased region" description="Low complexity" evidence="1">
    <location>
        <begin position="196"/>
        <end position="221"/>
    </location>
</feature>
<dbReference type="EMBL" id="NPIC01000001">
    <property type="protein sequence ID" value="RDL42182.1"/>
    <property type="molecule type" value="Genomic_DNA"/>
</dbReference>
<dbReference type="SUPFAM" id="SSF52058">
    <property type="entry name" value="L domain-like"/>
    <property type="match status" value="1"/>
</dbReference>
<feature type="region of interest" description="Disordered" evidence="1">
    <location>
        <begin position="83"/>
        <end position="137"/>
    </location>
</feature>
<dbReference type="STRING" id="2656787.A0A370U336"/>
<evidence type="ECO:0000313" key="3">
    <source>
        <dbReference type="Proteomes" id="UP000254866"/>
    </source>
</evidence>
<feature type="compositionally biased region" description="Polar residues" evidence="1">
    <location>
        <begin position="270"/>
        <end position="283"/>
    </location>
</feature>